<dbReference type="Gene3D" id="1.20.1250.20">
    <property type="entry name" value="MFS general substrate transporter like domains"/>
    <property type="match status" value="1"/>
</dbReference>
<evidence type="ECO:0008006" key="4">
    <source>
        <dbReference type="Google" id="ProtNLM"/>
    </source>
</evidence>
<dbReference type="Proteomes" id="UP000655094">
    <property type="component" value="Unassembled WGS sequence"/>
</dbReference>
<keyword evidence="1" id="KW-0472">Membrane</keyword>
<reference evidence="2" key="1">
    <citation type="submission" date="2020-10" db="EMBL/GenBank/DDBJ databases">
        <title>Genome Sequence of ESBL Producing Zambian Clinical Strains.</title>
        <authorList>
            <person name="Shawa M."/>
            <person name="Furuta Y."/>
            <person name="Simbotwe M."/>
            <person name="Mulenga E."/>
            <person name="Mubanga M."/>
            <person name="Mulenga G."/>
            <person name="Kaile C."/>
            <person name="Zorigt T."/>
            <person name="Hang'ombe B."/>
            <person name="Higashi H."/>
        </authorList>
    </citation>
    <scope>NUCLEOTIDE SEQUENCE</scope>
    <source>
        <strain evidence="2">Zam_UTH_09</strain>
    </source>
</reference>
<keyword evidence="1" id="KW-1133">Transmembrane helix</keyword>
<sequence length="189" mass="20386">MLPFMTPVFLQIGLGFSRRADDDPDGARQHGHEADRGPWSTALATVGCWSPAPGPAAVSLLFMFSALAGWYYALPLVLFLQGMINASRFSSMNTLTLKDLRDDLASSGNSLLSMVMQLSMSIGVTIAGLLLGLYGQQHMSLDAASTHQVFLYTYLSMAAIIALPALIFSRVPDDVGSNTVLRRRNRSGS</sequence>
<keyword evidence="1" id="KW-0812">Transmembrane</keyword>
<gene>
    <name evidence="2" type="ORF">KPZU09_68880</name>
</gene>
<comment type="caution">
    <text evidence="2">The sequence shown here is derived from an EMBL/GenBank/DDBJ whole genome shotgun (WGS) entry which is preliminary data.</text>
</comment>
<organism evidence="2 3">
    <name type="scientific">Klebsiella pneumoniae</name>
    <dbReference type="NCBI Taxonomy" id="573"/>
    <lineage>
        <taxon>Bacteria</taxon>
        <taxon>Pseudomonadati</taxon>
        <taxon>Pseudomonadota</taxon>
        <taxon>Gammaproteobacteria</taxon>
        <taxon>Enterobacterales</taxon>
        <taxon>Enterobacteriaceae</taxon>
        <taxon>Klebsiella/Raoultella group</taxon>
        <taxon>Klebsiella</taxon>
        <taxon>Klebsiella pneumoniae complex</taxon>
    </lineage>
</organism>
<feature type="transmembrane region" description="Helical" evidence="1">
    <location>
        <begin position="60"/>
        <end position="80"/>
    </location>
</feature>
<accession>A0A919I215</accession>
<proteinExistence type="predicted"/>
<name>A0A919I215_KLEPN</name>
<evidence type="ECO:0000313" key="2">
    <source>
        <dbReference type="EMBL" id="GHK57152.1"/>
    </source>
</evidence>
<dbReference type="SUPFAM" id="SSF103473">
    <property type="entry name" value="MFS general substrate transporter"/>
    <property type="match status" value="1"/>
</dbReference>
<protein>
    <recommendedName>
        <fullName evidence="4">Multidrug transporter MdtD</fullName>
    </recommendedName>
</protein>
<dbReference type="InterPro" id="IPR036259">
    <property type="entry name" value="MFS_trans_sf"/>
</dbReference>
<dbReference type="EMBL" id="BNFF01000002">
    <property type="protein sequence ID" value="GHK57152.1"/>
    <property type="molecule type" value="Genomic_DNA"/>
</dbReference>
<feature type="transmembrane region" description="Helical" evidence="1">
    <location>
        <begin position="111"/>
        <end position="134"/>
    </location>
</feature>
<dbReference type="AlphaFoldDB" id="A0A919I215"/>
<feature type="transmembrane region" description="Helical" evidence="1">
    <location>
        <begin position="149"/>
        <end position="168"/>
    </location>
</feature>
<evidence type="ECO:0000313" key="3">
    <source>
        <dbReference type="Proteomes" id="UP000655094"/>
    </source>
</evidence>
<evidence type="ECO:0000256" key="1">
    <source>
        <dbReference type="SAM" id="Phobius"/>
    </source>
</evidence>